<organism evidence="1 2">
    <name type="scientific">Microvirga vignae</name>
    <dbReference type="NCBI Taxonomy" id="1225564"/>
    <lineage>
        <taxon>Bacteria</taxon>
        <taxon>Pseudomonadati</taxon>
        <taxon>Pseudomonadota</taxon>
        <taxon>Alphaproteobacteria</taxon>
        <taxon>Hyphomicrobiales</taxon>
        <taxon>Methylobacteriaceae</taxon>
        <taxon>Microvirga</taxon>
    </lineage>
</organism>
<dbReference type="RefSeq" id="WP_047187831.1">
    <property type="nucleotide sequence ID" value="NZ_LCYG01000015.1"/>
</dbReference>
<dbReference type="OrthoDB" id="9799894at2"/>
<comment type="caution">
    <text evidence="1">The sequence shown here is derived from an EMBL/GenBank/DDBJ whole genome shotgun (WGS) entry which is preliminary data.</text>
</comment>
<dbReference type="AlphaFoldDB" id="A0A0H1RHF9"/>
<dbReference type="Proteomes" id="UP000035489">
    <property type="component" value="Unassembled WGS sequence"/>
</dbReference>
<keyword evidence="2" id="KW-1185">Reference proteome</keyword>
<evidence type="ECO:0000313" key="2">
    <source>
        <dbReference type="Proteomes" id="UP000035489"/>
    </source>
</evidence>
<dbReference type="EMBL" id="LCYG01000015">
    <property type="protein sequence ID" value="KLK94266.1"/>
    <property type="molecule type" value="Genomic_DNA"/>
</dbReference>
<evidence type="ECO:0000313" key="1">
    <source>
        <dbReference type="EMBL" id="KLK94266.1"/>
    </source>
</evidence>
<gene>
    <name evidence="1" type="ORF">AA309_04745</name>
</gene>
<reference evidence="1 2" key="1">
    <citation type="submission" date="2015-05" db="EMBL/GenBank/DDBJ databases">
        <title>Draft genome sequence of Microvirga vignae strain BR3299, a novel nitrogen fixing bacteria isolated from Brazil semi-aired region.</title>
        <authorList>
            <person name="Zilli J.E."/>
            <person name="Passos S.R."/>
            <person name="Leite J."/>
            <person name="Baldani J.I."/>
            <person name="Xavier G.R."/>
            <person name="Rumjaneck N.G."/>
            <person name="Simoes-Araujo J.L."/>
        </authorList>
    </citation>
    <scope>NUCLEOTIDE SEQUENCE [LARGE SCALE GENOMIC DNA]</scope>
    <source>
        <strain evidence="1 2">BR3299</strain>
    </source>
</reference>
<sequence>MIKYALACEQAHEFESWFPSSEAFETQRQRGLVTCPFCNSSRVDKQIMAPSVARTDKAPAAQPEAQPVAVLSDQERELRAALRALREHVMKNAENVGKDFVDEARKMHYGEAEERSIYGEADLKEARALLEEGIDVLPIPVVPDDRN</sequence>
<protein>
    <submittedName>
        <fullName evidence="1">Uncharacterized protein</fullName>
    </submittedName>
</protein>
<accession>A0A0H1RHF9</accession>
<dbReference type="STRING" id="1225564.AA309_04745"/>
<dbReference type="InterPro" id="IPR009562">
    <property type="entry name" value="DUF1178"/>
</dbReference>
<name>A0A0H1RHF9_9HYPH</name>
<dbReference type="PATRIC" id="fig|1225564.3.peg.1311"/>
<dbReference type="Pfam" id="PF06676">
    <property type="entry name" value="DUF1178"/>
    <property type="match status" value="1"/>
</dbReference>
<proteinExistence type="predicted"/>
<dbReference type="PIRSF" id="PIRSF032131">
    <property type="entry name" value="UCP032131"/>
    <property type="match status" value="1"/>
</dbReference>